<reference evidence="1" key="1">
    <citation type="submission" date="2021-06" db="EMBL/GenBank/DDBJ databases">
        <authorList>
            <person name="Kallberg Y."/>
            <person name="Tangrot J."/>
            <person name="Rosling A."/>
        </authorList>
    </citation>
    <scope>NUCLEOTIDE SEQUENCE</scope>
    <source>
        <strain evidence="1">MA453B</strain>
    </source>
</reference>
<organism evidence="1 2">
    <name type="scientific">Dentiscutata erythropus</name>
    <dbReference type="NCBI Taxonomy" id="1348616"/>
    <lineage>
        <taxon>Eukaryota</taxon>
        <taxon>Fungi</taxon>
        <taxon>Fungi incertae sedis</taxon>
        <taxon>Mucoromycota</taxon>
        <taxon>Glomeromycotina</taxon>
        <taxon>Glomeromycetes</taxon>
        <taxon>Diversisporales</taxon>
        <taxon>Gigasporaceae</taxon>
        <taxon>Dentiscutata</taxon>
    </lineage>
</organism>
<dbReference type="AlphaFoldDB" id="A0A9N9FNQ7"/>
<protein>
    <submittedName>
        <fullName evidence="1">669_t:CDS:1</fullName>
    </submittedName>
</protein>
<gene>
    <name evidence="1" type="ORF">DERYTH_LOCUS5184</name>
</gene>
<keyword evidence="2" id="KW-1185">Reference proteome</keyword>
<evidence type="ECO:0000313" key="2">
    <source>
        <dbReference type="Proteomes" id="UP000789405"/>
    </source>
</evidence>
<dbReference type="Proteomes" id="UP000789405">
    <property type="component" value="Unassembled WGS sequence"/>
</dbReference>
<evidence type="ECO:0000313" key="1">
    <source>
        <dbReference type="EMBL" id="CAG8549242.1"/>
    </source>
</evidence>
<sequence length="60" mass="6867">MAVICGIMGIQILFKEQLWPTASLPLLISRRPSRKNITIIDLLNIEENNISIIGERELDY</sequence>
<accession>A0A9N9FNQ7</accession>
<comment type="caution">
    <text evidence="1">The sequence shown here is derived from an EMBL/GenBank/DDBJ whole genome shotgun (WGS) entry which is preliminary data.</text>
</comment>
<dbReference type="EMBL" id="CAJVPY010002123">
    <property type="protein sequence ID" value="CAG8549242.1"/>
    <property type="molecule type" value="Genomic_DNA"/>
</dbReference>
<name>A0A9N9FNQ7_9GLOM</name>
<proteinExistence type="predicted"/>